<protein>
    <submittedName>
        <fullName evidence="2">Uncharacterized protein</fullName>
    </submittedName>
</protein>
<evidence type="ECO:0000313" key="1">
    <source>
        <dbReference type="Proteomes" id="UP000887574"/>
    </source>
</evidence>
<dbReference type="Proteomes" id="UP000887574">
    <property type="component" value="Unplaced"/>
</dbReference>
<organism evidence="1 2">
    <name type="scientific">Ditylenchus dipsaci</name>
    <dbReference type="NCBI Taxonomy" id="166011"/>
    <lineage>
        <taxon>Eukaryota</taxon>
        <taxon>Metazoa</taxon>
        <taxon>Ecdysozoa</taxon>
        <taxon>Nematoda</taxon>
        <taxon>Chromadorea</taxon>
        <taxon>Rhabditida</taxon>
        <taxon>Tylenchina</taxon>
        <taxon>Tylenchomorpha</taxon>
        <taxon>Sphaerularioidea</taxon>
        <taxon>Anguinidae</taxon>
        <taxon>Anguininae</taxon>
        <taxon>Ditylenchus</taxon>
    </lineage>
</organism>
<keyword evidence="1" id="KW-1185">Reference proteome</keyword>
<evidence type="ECO:0000313" key="2">
    <source>
        <dbReference type="WBParaSite" id="jg10250"/>
    </source>
</evidence>
<sequence>MSVSESNDYFEKAKKERQRKLSADNIGNFLDLGDLAAWNMKAVIVPRRKPHRHNADPPTHKDPFIEIPSNKAVKNLSQPQRYLLRRGSAAAEIRLPDRQQRRVSAQPEQYCAFSTGGQSTEVEELQNGGCSRAGYNQSLESAAPTEKKLSRRKLLEKERRTFGNDSKLICRSPSQKQLQEELRGHTTHWQDQGRIQEKIKDNGETVKKFSGKSLITIFRECLQRKQAVYFYNKTCNGGKGCCEVCGDELDQANGNHNLSQVAQQISIIPRQAISITAPEAMPLMPNNELNNRRRAESHSSEMFKSNIF</sequence>
<proteinExistence type="predicted"/>
<name>A0A915CMP0_9BILA</name>
<dbReference type="AlphaFoldDB" id="A0A915CMP0"/>
<accession>A0A915CMP0</accession>
<dbReference type="WBParaSite" id="jg10250">
    <property type="protein sequence ID" value="jg10250"/>
    <property type="gene ID" value="jg10250"/>
</dbReference>
<reference evidence="2" key="1">
    <citation type="submission" date="2022-11" db="UniProtKB">
        <authorList>
            <consortium name="WormBaseParasite"/>
        </authorList>
    </citation>
    <scope>IDENTIFICATION</scope>
</reference>